<dbReference type="AlphaFoldDB" id="A0A1C3P7N0"/>
<reference evidence="2" key="1">
    <citation type="submission" date="2016-02" db="EMBL/GenBank/DDBJ databases">
        <authorList>
            <person name="Wibberg D."/>
        </authorList>
    </citation>
    <scope>NUCLEOTIDE SEQUENCE [LARGE SCALE GENOMIC DNA]</scope>
</reference>
<dbReference type="Proteomes" id="UP000199013">
    <property type="component" value="Unassembled WGS sequence"/>
</dbReference>
<dbReference type="EMBL" id="FLUV01001937">
    <property type="protein sequence ID" value="SBW25668.1"/>
    <property type="molecule type" value="Genomic_DNA"/>
</dbReference>
<evidence type="ECO:0000313" key="2">
    <source>
        <dbReference type="Proteomes" id="UP000199013"/>
    </source>
</evidence>
<name>A0A1C3P7N0_9ACTN</name>
<evidence type="ECO:0000313" key="1">
    <source>
        <dbReference type="EMBL" id="SBW25668.1"/>
    </source>
</evidence>
<protein>
    <submittedName>
        <fullName evidence="1">Uncharacterized protein</fullName>
    </submittedName>
</protein>
<sequence>MAEVTAQAPGADWAVRGAESAVLAITVDGKPATDVVVPFEHPIASRVQLGHVSAGAHTLTIALDERASASGAHAVVLRDLSVSVVAPRASGEPDPLAYAPILYGRSLPEFGGPFQNNHTDTPLFAWHTQAPVAGRRGHTLLEYSVMFSNEDGGTGADPASLQARWGRQTDIEWVYRVELDAAGSVVPGSAVYQAPSHTALPFAGRYEDGHPVLQTCTSNNMVCDVITDPGMRFVLAVDHELAAGEAREQMMDTVGWTYQVSAAEVRREEKIEPVASAYTPALSDPRNYLYVVIRKTTSVPVASVDTGLAWVGATVGVRLAGAPDVLYRSDHMIPGWSLQRDGLVATAVELPAGTRLDDIATLEVLRAPASVIDPGSTVTVTGVERAIMLDADALPASGSLTWSGTATLTASDPSSVLLSR</sequence>
<proteinExistence type="predicted"/>
<gene>
    <name evidence="1" type="ORF">FDG2_4641</name>
</gene>
<keyword evidence="2" id="KW-1185">Reference proteome</keyword>
<organism evidence="1 2">
    <name type="scientific">Candidatus Protofrankia californiensis</name>
    <dbReference type="NCBI Taxonomy" id="1839754"/>
    <lineage>
        <taxon>Bacteria</taxon>
        <taxon>Bacillati</taxon>
        <taxon>Actinomycetota</taxon>
        <taxon>Actinomycetes</taxon>
        <taxon>Frankiales</taxon>
        <taxon>Frankiaceae</taxon>
        <taxon>Protofrankia</taxon>
    </lineage>
</organism>
<accession>A0A1C3P7N0</accession>